<evidence type="ECO:0000256" key="4">
    <source>
        <dbReference type="ARBA" id="ARBA00023163"/>
    </source>
</evidence>
<feature type="domain" description="RNA polymerase sigma factor 70 region 4 type 2" evidence="6">
    <location>
        <begin position="118"/>
        <end position="164"/>
    </location>
</feature>
<dbReference type="InterPro" id="IPR014284">
    <property type="entry name" value="RNA_pol_sigma-70_dom"/>
</dbReference>
<dbReference type="EMBL" id="QROC01000019">
    <property type="protein sequence ID" value="RHK94140.1"/>
    <property type="molecule type" value="Genomic_DNA"/>
</dbReference>
<evidence type="ECO:0000256" key="3">
    <source>
        <dbReference type="ARBA" id="ARBA00023082"/>
    </source>
</evidence>
<dbReference type="PANTHER" id="PTHR43133">
    <property type="entry name" value="RNA POLYMERASE ECF-TYPE SIGMA FACTO"/>
    <property type="match status" value="1"/>
</dbReference>
<dbReference type="Pfam" id="PF04542">
    <property type="entry name" value="Sigma70_r2"/>
    <property type="match status" value="1"/>
</dbReference>
<dbReference type="SUPFAM" id="SSF88659">
    <property type="entry name" value="Sigma3 and sigma4 domains of RNA polymerase sigma factors"/>
    <property type="match status" value="1"/>
</dbReference>
<evidence type="ECO:0000259" key="5">
    <source>
        <dbReference type="Pfam" id="PF04542"/>
    </source>
</evidence>
<protein>
    <submittedName>
        <fullName evidence="7">RNA polymerase subunit sigma-70</fullName>
    </submittedName>
</protein>
<evidence type="ECO:0000259" key="6">
    <source>
        <dbReference type="Pfam" id="PF08281"/>
    </source>
</evidence>
<evidence type="ECO:0000256" key="2">
    <source>
        <dbReference type="ARBA" id="ARBA00023015"/>
    </source>
</evidence>
<evidence type="ECO:0000256" key="1">
    <source>
        <dbReference type="ARBA" id="ARBA00010641"/>
    </source>
</evidence>
<proteinExistence type="inferred from homology"/>
<gene>
    <name evidence="7" type="ORF">DW042_15110</name>
</gene>
<dbReference type="GO" id="GO:0006352">
    <property type="term" value="P:DNA-templated transcription initiation"/>
    <property type="evidence" value="ECO:0007669"/>
    <property type="project" value="InterPro"/>
</dbReference>
<dbReference type="InterPro" id="IPR039425">
    <property type="entry name" value="RNA_pol_sigma-70-like"/>
</dbReference>
<evidence type="ECO:0000313" key="7">
    <source>
        <dbReference type="EMBL" id="RHK94140.1"/>
    </source>
</evidence>
<dbReference type="GO" id="GO:0016987">
    <property type="term" value="F:sigma factor activity"/>
    <property type="evidence" value="ECO:0007669"/>
    <property type="project" value="UniProtKB-KW"/>
</dbReference>
<dbReference type="Gene3D" id="1.10.10.10">
    <property type="entry name" value="Winged helix-like DNA-binding domain superfamily/Winged helix DNA-binding domain"/>
    <property type="match status" value="1"/>
</dbReference>
<dbReference type="AlphaFoldDB" id="A0A415HLM6"/>
<keyword evidence="2" id="KW-0805">Transcription regulation</keyword>
<dbReference type="InterPro" id="IPR013249">
    <property type="entry name" value="RNA_pol_sigma70_r4_t2"/>
</dbReference>
<dbReference type="InterPro" id="IPR013324">
    <property type="entry name" value="RNA_pol_sigma_r3/r4-like"/>
</dbReference>
<name>A0A415HLM6_9BACE</name>
<dbReference type="InterPro" id="IPR007627">
    <property type="entry name" value="RNA_pol_sigma70_r2"/>
</dbReference>
<dbReference type="Proteomes" id="UP000284417">
    <property type="component" value="Unassembled WGS sequence"/>
</dbReference>
<dbReference type="InterPro" id="IPR036388">
    <property type="entry name" value="WH-like_DNA-bd_sf"/>
</dbReference>
<dbReference type="InterPro" id="IPR013325">
    <property type="entry name" value="RNA_pol_sigma_r2"/>
</dbReference>
<comment type="similarity">
    <text evidence="1">Belongs to the sigma-70 factor family. ECF subfamily.</text>
</comment>
<dbReference type="SUPFAM" id="SSF88946">
    <property type="entry name" value="Sigma2 domain of RNA polymerase sigma factors"/>
    <property type="match status" value="1"/>
</dbReference>
<dbReference type="GO" id="GO:0003677">
    <property type="term" value="F:DNA binding"/>
    <property type="evidence" value="ECO:0007669"/>
    <property type="project" value="InterPro"/>
</dbReference>
<organism evidence="7 8">
    <name type="scientific">Bacteroides xylanisolvens</name>
    <dbReference type="NCBI Taxonomy" id="371601"/>
    <lineage>
        <taxon>Bacteria</taxon>
        <taxon>Pseudomonadati</taxon>
        <taxon>Bacteroidota</taxon>
        <taxon>Bacteroidia</taxon>
        <taxon>Bacteroidales</taxon>
        <taxon>Bacteroidaceae</taxon>
        <taxon>Bacteroides</taxon>
    </lineage>
</organism>
<accession>A0A415HLM6</accession>
<evidence type="ECO:0000313" key="8">
    <source>
        <dbReference type="Proteomes" id="UP000284417"/>
    </source>
</evidence>
<keyword evidence="3" id="KW-0731">Sigma factor</keyword>
<dbReference type="RefSeq" id="WP_118408039.1">
    <property type="nucleotide sequence ID" value="NZ_QPIO01000005.1"/>
</dbReference>
<keyword evidence="4" id="KW-0804">Transcription</keyword>
<feature type="domain" description="RNA polymerase sigma-70 region 2" evidence="5">
    <location>
        <begin position="18"/>
        <end position="78"/>
    </location>
</feature>
<dbReference type="Gene3D" id="1.10.1740.10">
    <property type="match status" value="1"/>
</dbReference>
<dbReference type="PANTHER" id="PTHR43133:SF46">
    <property type="entry name" value="RNA POLYMERASE SIGMA-70 FACTOR ECF SUBFAMILY"/>
    <property type="match status" value="1"/>
</dbReference>
<comment type="caution">
    <text evidence="7">The sequence shown here is derived from an EMBL/GenBank/DDBJ whole genome shotgun (WGS) entry which is preliminary data.</text>
</comment>
<sequence>MENVTDRSQSIIIDSYIEYYSRVVDFITYRINNRCDAEDLAQDVFIRLMEYKQILCEDTVKHFIYTISRNIVTDYLRRYYKAREISSYLYDETSFACTNETEETVLANDISSLEKKKLATFPRQRKQIYYLTRFKGLSSVEIATRLNVGKRTVECHLFMARKEMRTYLQQCI</sequence>
<dbReference type="NCBIfam" id="TIGR02937">
    <property type="entry name" value="sigma70-ECF"/>
    <property type="match status" value="1"/>
</dbReference>
<dbReference type="Pfam" id="PF08281">
    <property type="entry name" value="Sigma70_r4_2"/>
    <property type="match status" value="1"/>
</dbReference>
<reference evidence="7 8" key="1">
    <citation type="submission" date="2018-08" db="EMBL/GenBank/DDBJ databases">
        <title>A genome reference for cultivated species of the human gut microbiota.</title>
        <authorList>
            <person name="Zou Y."/>
            <person name="Xue W."/>
            <person name="Luo G."/>
        </authorList>
    </citation>
    <scope>NUCLEOTIDE SEQUENCE [LARGE SCALE GENOMIC DNA]</scope>
    <source>
        <strain evidence="7 8">AF39-6AC</strain>
    </source>
</reference>